<evidence type="ECO:0000256" key="12">
    <source>
        <dbReference type="ARBA" id="ARBA00029821"/>
    </source>
</evidence>
<dbReference type="SMR" id="C4R367"/>
<feature type="binding site" evidence="14">
    <location>
        <begin position="455"/>
        <end position="458"/>
    </location>
    <ligand>
        <name>S-adenosyl-L-methionine</name>
        <dbReference type="ChEBI" id="CHEBI:59789"/>
    </ligand>
</feature>
<keyword evidence="18" id="KW-1185">Reference proteome</keyword>
<dbReference type="GO" id="GO:0032259">
    <property type="term" value="P:methylation"/>
    <property type="evidence" value="ECO:0007669"/>
    <property type="project" value="UniProtKB-KW"/>
</dbReference>
<dbReference type="GO" id="GO:0000786">
    <property type="term" value="C:nucleosome"/>
    <property type="evidence" value="ECO:0007669"/>
    <property type="project" value="InterPro"/>
</dbReference>
<dbReference type="PIRSF" id="PIRSF017570">
    <property type="entry name" value="Histone_H3-K79_MeTrfase"/>
    <property type="match status" value="1"/>
</dbReference>
<dbReference type="eggNOG" id="KOG3924">
    <property type="taxonomic scope" value="Eukaryota"/>
</dbReference>
<dbReference type="InterPro" id="IPR029063">
    <property type="entry name" value="SAM-dependent_MTases_sf"/>
</dbReference>
<dbReference type="Proteomes" id="UP000000314">
    <property type="component" value="Chromosome 3"/>
</dbReference>
<dbReference type="STRING" id="644223.C4R367"/>
<keyword evidence="9" id="KW-0805">Transcription regulation</keyword>
<dbReference type="SUPFAM" id="SSF53335">
    <property type="entry name" value="S-adenosyl-L-methionine-dependent methyltransferases"/>
    <property type="match status" value="1"/>
</dbReference>
<evidence type="ECO:0000256" key="15">
    <source>
        <dbReference type="SAM" id="MobiDB-lite"/>
    </source>
</evidence>
<feature type="domain" description="DOT1" evidence="16">
    <location>
        <begin position="326"/>
        <end position="653"/>
    </location>
</feature>
<dbReference type="InterPro" id="IPR021162">
    <property type="entry name" value="Dot1"/>
</dbReference>
<evidence type="ECO:0000256" key="5">
    <source>
        <dbReference type="ARBA" id="ARBA00022679"/>
    </source>
</evidence>
<dbReference type="PANTHER" id="PTHR21451">
    <property type="entry name" value="HISTONE H3 METHYLTRANSFERASE"/>
    <property type="match status" value="1"/>
</dbReference>
<keyword evidence="4 17" id="KW-0489">Methyltransferase</keyword>
<evidence type="ECO:0000256" key="14">
    <source>
        <dbReference type="PIRSR" id="PIRSR017570-1"/>
    </source>
</evidence>
<evidence type="ECO:0000256" key="3">
    <source>
        <dbReference type="ARBA" id="ARBA00020987"/>
    </source>
</evidence>
<feature type="region of interest" description="Disordered" evidence="15">
    <location>
        <begin position="164"/>
        <end position="213"/>
    </location>
</feature>
<evidence type="ECO:0000256" key="11">
    <source>
        <dbReference type="ARBA" id="ARBA00023242"/>
    </source>
</evidence>
<keyword evidence="10" id="KW-0804">Transcription</keyword>
<dbReference type="Gene3D" id="1.10.260.170">
    <property type="match status" value="1"/>
</dbReference>
<evidence type="ECO:0000256" key="13">
    <source>
        <dbReference type="ARBA" id="ARBA00047770"/>
    </source>
</evidence>
<dbReference type="GeneID" id="8200165"/>
<keyword evidence="5" id="KW-0808">Transferase</keyword>
<dbReference type="InParanoid" id="C4R367"/>
<dbReference type="KEGG" id="ppa:PAS_chr3_1133"/>
<evidence type="ECO:0000256" key="6">
    <source>
        <dbReference type="ARBA" id="ARBA00022691"/>
    </source>
</evidence>
<dbReference type="Gene3D" id="3.40.50.150">
    <property type="entry name" value="Vaccinia Virus protein VP39"/>
    <property type="match status" value="1"/>
</dbReference>
<dbReference type="GO" id="GO:0042393">
    <property type="term" value="F:histone binding"/>
    <property type="evidence" value="ECO:0007669"/>
    <property type="project" value="InterPro"/>
</dbReference>
<dbReference type="InterPro" id="IPR030445">
    <property type="entry name" value="H3-K79_meTrfase"/>
</dbReference>
<sequence>MGGTKIEDENNACCLSKELDINPLWQTDETSRDELVQEALLLESKSGSKPAHIAQLLDDSEWYRPSSFNESTVSPRPYNKSNHSAISTCKEGKSIETQGCQTNFKTAPSSTSCISKTKGATKATKILTDKRSASPKALGMTREMKDLWAGAAWHLRDNPEYFSSKHQRKRLTQPNNRCNFHDSQTSQETHTGSKKAKKESERPRKEQIKAKSKEVCLKIKNNELPQVETQFESPDKQPTLEEPSKRFQNKIWFIEYDPHNESQSVLVGNRKFFVDEIYEKQESPVTISNAKSAFALVNETKNRYWNDENLPPTAVYLSMPVSSYREKYQLIFPKDEELNPFEEIGRMMEISALFYLPLKYASLVRNEDSFANCIVGQFIKAYERSHYEVILKKIEEYNILIDSLRSSGVIYDHIRAQTKVPRPMIYEILNQVYARTVSPNSKKLRQYKAFSNYVYGELLPNFLTQAFNEVKLDSSSKFIDLGSGVGNCVFQAALEYGCESFGCEIMEHASFLSELQLIEFKTRCDIFGIKPGKVEFFLRQTFEDNLQVSEVVSKCEVILVNNYLFDATLNSKVISLFQCLKESIGTKIVSLKPVIPLNYTIHDDLTLTNVLSFMKTKRSVYSENSVSWTCKGGVYYLTEVVADVPIELMGSSTRQSKSHN</sequence>
<dbReference type="InterPro" id="IPR025789">
    <property type="entry name" value="DOT1_dom"/>
</dbReference>
<accession>C4R367</accession>
<dbReference type="GO" id="GO:0031509">
    <property type="term" value="P:subtelomeric heterochromatin formation"/>
    <property type="evidence" value="ECO:0007669"/>
    <property type="project" value="InterPro"/>
</dbReference>
<feature type="binding site" evidence="14">
    <location>
        <position position="504"/>
    </location>
    <ligand>
        <name>S-adenosyl-L-methionine</name>
        <dbReference type="ChEBI" id="CHEBI:59789"/>
    </ligand>
</feature>
<evidence type="ECO:0000256" key="1">
    <source>
        <dbReference type="ARBA" id="ARBA00004123"/>
    </source>
</evidence>
<reference evidence="17 18" key="1">
    <citation type="journal article" date="2009" name="Nat. Biotechnol.">
        <title>Genome sequence of the recombinant protein production host Pichia pastoris.</title>
        <authorList>
            <person name="De Schutter K."/>
            <person name="Lin Y.C."/>
            <person name="Tiels P."/>
            <person name="Van Hecke A."/>
            <person name="Glinka S."/>
            <person name="Weber-Lehmann J."/>
            <person name="Rouze P."/>
            <person name="Van de Peer Y."/>
            <person name="Callewaert N."/>
        </authorList>
    </citation>
    <scope>NUCLEOTIDE SEQUENCE [LARGE SCALE GENOMIC DNA]</scope>
    <source>
        <strain evidence="18">GS115 / ATCC 20864</strain>
    </source>
</reference>
<dbReference type="OrthoDB" id="443402at2759"/>
<comment type="catalytic activity">
    <reaction evidence="13">
        <text>L-lysyl(79)-[histone H3] + 3 S-adenosyl-L-methionine = N(6),N(6),N(6)-trimethyl-L-lysyl(79)-[histone H3] + 3 S-adenosyl-L-homocysteine + 3 H(+)</text>
        <dbReference type="Rhea" id="RHEA:60328"/>
        <dbReference type="Rhea" id="RHEA-COMP:15549"/>
        <dbReference type="Rhea" id="RHEA-COMP:15552"/>
        <dbReference type="ChEBI" id="CHEBI:15378"/>
        <dbReference type="ChEBI" id="CHEBI:29969"/>
        <dbReference type="ChEBI" id="CHEBI:57856"/>
        <dbReference type="ChEBI" id="CHEBI:59789"/>
        <dbReference type="ChEBI" id="CHEBI:61961"/>
        <dbReference type="EC" id="2.1.1.360"/>
    </reaction>
</comment>
<dbReference type="GO" id="GO:0140956">
    <property type="term" value="F:histone H3K79 trimethyltransferase activity"/>
    <property type="evidence" value="ECO:0007669"/>
    <property type="project" value="UniProtKB-EC"/>
</dbReference>
<feature type="compositionally biased region" description="Polar residues" evidence="15">
    <location>
        <begin position="172"/>
        <end position="190"/>
    </location>
</feature>
<evidence type="ECO:0000256" key="7">
    <source>
        <dbReference type="ARBA" id="ARBA00022737"/>
    </source>
</evidence>
<evidence type="ECO:0000259" key="16">
    <source>
        <dbReference type="PROSITE" id="PS51569"/>
    </source>
</evidence>
<keyword evidence="6 14" id="KW-0949">S-adenosyl-L-methionine</keyword>
<dbReference type="GO" id="GO:0005634">
    <property type="term" value="C:nucleus"/>
    <property type="evidence" value="ECO:0007669"/>
    <property type="project" value="UniProtKB-SubCell"/>
</dbReference>
<protein>
    <recommendedName>
        <fullName evidence="3">Histone-lysine N-methyltransferase, H3 lysine-79 specific</fullName>
        <ecNumber evidence="2">2.1.1.360</ecNumber>
    </recommendedName>
    <alternativeName>
        <fullName evidence="12">Histone H3-K79 methyltransferase</fullName>
    </alternativeName>
</protein>
<organism evidence="17 18">
    <name type="scientific">Komagataella phaffii (strain GS115 / ATCC 20864)</name>
    <name type="common">Yeast</name>
    <name type="synonym">Pichia pastoris</name>
    <dbReference type="NCBI Taxonomy" id="644223"/>
    <lineage>
        <taxon>Eukaryota</taxon>
        <taxon>Fungi</taxon>
        <taxon>Dikarya</taxon>
        <taxon>Ascomycota</taxon>
        <taxon>Saccharomycotina</taxon>
        <taxon>Pichiomycetes</taxon>
        <taxon>Pichiales</taxon>
        <taxon>Pichiaceae</taxon>
        <taxon>Komagataella</taxon>
    </lineage>
</organism>
<feature type="binding site" evidence="14">
    <location>
        <begin position="478"/>
        <end position="487"/>
    </location>
    <ligand>
        <name>S-adenosyl-L-methionine</name>
        <dbReference type="ChEBI" id="CHEBI:59789"/>
    </ligand>
</feature>
<comment type="subcellular location">
    <subcellularLocation>
        <location evidence="1">Nucleus</location>
    </subcellularLocation>
</comment>
<evidence type="ECO:0000256" key="8">
    <source>
        <dbReference type="ARBA" id="ARBA00022853"/>
    </source>
</evidence>
<dbReference type="PANTHER" id="PTHR21451:SF0">
    <property type="entry name" value="HISTONE-LYSINE N-METHYLTRANSFERASE, H3 LYSINE-79 SPECIFIC"/>
    <property type="match status" value="1"/>
</dbReference>
<dbReference type="GO" id="GO:0000781">
    <property type="term" value="C:chromosome, telomeric region"/>
    <property type="evidence" value="ECO:0007669"/>
    <property type="project" value="GOC"/>
</dbReference>
<dbReference type="GO" id="GO:0006281">
    <property type="term" value="P:DNA repair"/>
    <property type="evidence" value="ECO:0007669"/>
    <property type="project" value="InterPro"/>
</dbReference>
<dbReference type="FunCoup" id="C4R367">
    <property type="interactions" value="30"/>
</dbReference>
<dbReference type="RefSeq" id="XP_002493380.1">
    <property type="nucleotide sequence ID" value="XM_002493335.1"/>
</dbReference>
<gene>
    <name evidence="17" type="ordered locus">PAS_chr3_1133</name>
</gene>
<feature type="compositionally biased region" description="Basic and acidic residues" evidence="15">
    <location>
        <begin position="198"/>
        <end position="213"/>
    </location>
</feature>
<dbReference type="GO" id="GO:0000077">
    <property type="term" value="P:DNA damage checkpoint signaling"/>
    <property type="evidence" value="ECO:0007669"/>
    <property type="project" value="InterPro"/>
</dbReference>
<dbReference type="EC" id="2.1.1.360" evidence="2"/>
<keyword evidence="7" id="KW-0677">Repeat</keyword>
<dbReference type="EMBL" id="FN392321">
    <property type="protein sequence ID" value="CAY71201.1"/>
    <property type="molecule type" value="Genomic_DNA"/>
</dbReference>
<dbReference type="HOGENOM" id="CLU_027287_0_1_1"/>
<evidence type="ECO:0000313" key="17">
    <source>
        <dbReference type="EMBL" id="CAY71201.1"/>
    </source>
</evidence>
<evidence type="ECO:0000256" key="10">
    <source>
        <dbReference type="ARBA" id="ARBA00023163"/>
    </source>
</evidence>
<keyword evidence="8" id="KW-0156">Chromatin regulator</keyword>
<dbReference type="AlphaFoldDB" id="C4R367"/>
<evidence type="ECO:0000256" key="9">
    <source>
        <dbReference type="ARBA" id="ARBA00023015"/>
    </source>
</evidence>
<dbReference type="Pfam" id="PF08123">
    <property type="entry name" value="DOT1"/>
    <property type="match status" value="1"/>
</dbReference>
<evidence type="ECO:0000256" key="2">
    <source>
        <dbReference type="ARBA" id="ARBA00012190"/>
    </source>
</evidence>
<evidence type="ECO:0000256" key="4">
    <source>
        <dbReference type="ARBA" id="ARBA00022603"/>
    </source>
</evidence>
<dbReference type="PROSITE" id="PS51569">
    <property type="entry name" value="DOT1"/>
    <property type="match status" value="1"/>
</dbReference>
<name>C4R367_KOMPG</name>
<keyword evidence="11" id="KW-0539">Nucleus</keyword>
<dbReference type="FunFam" id="3.40.50.150:FF:000033">
    <property type="entry name" value="Histone-lysine N-methyltransferase, H3 lysine-79 specific"/>
    <property type="match status" value="1"/>
</dbReference>
<evidence type="ECO:0000313" key="18">
    <source>
        <dbReference type="Proteomes" id="UP000000314"/>
    </source>
</evidence>
<proteinExistence type="predicted"/>